<dbReference type="GO" id="GO:0016491">
    <property type="term" value="F:oxidoreductase activity"/>
    <property type="evidence" value="ECO:0007669"/>
    <property type="project" value="InterPro"/>
</dbReference>
<dbReference type="RefSeq" id="WP_141372773.1">
    <property type="nucleotide sequence ID" value="NZ_BJLR01000035.1"/>
</dbReference>
<dbReference type="PANTHER" id="PTHR30157">
    <property type="entry name" value="FERRIC REDUCTASE, NADPH-DEPENDENT"/>
    <property type="match status" value="1"/>
</dbReference>
<evidence type="ECO:0000313" key="2">
    <source>
        <dbReference type="EMBL" id="GEA89648.1"/>
    </source>
</evidence>
<name>A0A4Y3L486_9CELL</name>
<evidence type="ECO:0000313" key="3">
    <source>
        <dbReference type="Proteomes" id="UP000317046"/>
    </source>
</evidence>
<dbReference type="Pfam" id="PF04954">
    <property type="entry name" value="SIP"/>
    <property type="match status" value="1"/>
</dbReference>
<protein>
    <submittedName>
        <fullName evidence="2">Siderophore-interacting protein</fullName>
    </submittedName>
</protein>
<dbReference type="PANTHER" id="PTHR30157:SF0">
    <property type="entry name" value="NADPH-DEPENDENT FERRIC-CHELATE REDUCTASE"/>
    <property type="match status" value="1"/>
</dbReference>
<dbReference type="Gene3D" id="2.40.30.10">
    <property type="entry name" value="Translation factors"/>
    <property type="match status" value="1"/>
</dbReference>
<reference evidence="2" key="1">
    <citation type="submission" date="2019-06" db="EMBL/GenBank/DDBJ databases">
        <title>Whole genome shotgun sequence of Cellulomonas cellasea NBRC 3753.</title>
        <authorList>
            <person name="Hosoyama A."/>
            <person name="Uohara A."/>
            <person name="Ohji S."/>
            <person name="Ichikawa N."/>
        </authorList>
    </citation>
    <scope>NUCLEOTIDE SEQUENCE [LARGE SCALE GENOMIC DNA]</scope>
    <source>
        <strain evidence="2">NBRC 3753</strain>
    </source>
</reference>
<proteinExistence type="predicted"/>
<evidence type="ECO:0000259" key="1">
    <source>
        <dbReference type="PROSITE" id="PS51384"/>
    </source>
</evidence>
<gene>
    <name evidence="2" type="ORF">CCE01nite_35970</name>
</gene>
<dbReference type="AlphaFoldDB" id="A0A4Y3L486"/>
<dbReference type="Pfam" id="PF08021">
    <property type="entry name" value="FAD_binding_9"/>
    <property type="match status" value="1"/>
</dbReference>
<dbReference type="PROSITE" id="PS51384">
    <property type="entry name" value="FAD_FR"/>
    <property type="match status" value="1"/>
</dbReference>
<dbReference type="InterPro" id="IPR013113">
    <property type="entry name" value="SIP_FAD-bd"/>
</dbReference>
<dbReference type="InterPro" id="IPR039374">
    <property type="entry name" value="SIP_fam"/>
</dbReference>
<dbReference type="InterPro" id="IPR007037">
    <property type="entry name" value="SIP_rossman_dom"/>
</dbReference>
<comment type="caution">
    <text evidence="2">The sequence shown here is derived from an EMBL/GenBank/DDBJ whole genome shotgun (WGS) entry which is preliminary data.</text>
</comment>
<dbReference type="InterPro" id="IPR017927">
    <property type="entry name" value="FAD-bd_FR_type"/>
</dbReference>
<dbReference type="Proteomes" id="UP000317046">
    <property type="component" value="Unassembled WGS sequence"/>
</dbReference>
<dbReference type="CDD" id="cd06193">
    <property type="entry name" value="siderophore_interacting"/>
    <property type="match status" value="1"/>
</dbReference>
<sequence>MTDAPTPAAPATRARPAPVRATVLRTERVAEQLVRVVLGGPGLRVVDAPAHADSYVKVVFVPPAALAAATERADGRVDLDALRASLPADDQPRVRAYTVRAFDPATAELTIDVVVHGDEGVAGPWAAAARPGDEVLLLGPGGAYSPDPAADRYLLVGDASALPAVAVVLERLATERPDSVGDAVLEVHGPADEIPLTAPAGVQVRWVHQGTGVVGLRLVEAVRDLAWPDGRVDAFVHGEAGTVKELRHHLRVERGLPRAGLSISGYWRLGAADEDWRATKKDWARSIEEAEQAAGLD</sequence>
<feature type="domain" description="FAD-binding FR-type" evidence="1">
    <location>
        <begin position="16"/>
        <end position="147"/>
    </location>
</feature>
<dbReference type="InterPro" id="IPR039261">
    <property type="entry name" value="FNR_nucleotide-bd"/>
</dbReference>
<dbReference type="SUPFAM" id="SSF63380">
    <property type="entry name" value="Riboflavin synthase domain-like"/>
    <property type="match status" value="1"/>
</dbReference>
<dbReference type="InterPro" id="IPR017938">
    <property type="entry name" value="Riboflavin_synthase-like_b-brl"/>
</dbReference>
<keyword evidence="3" id="KW-1185">Reference proteome</keyword>
<dbReference type="Gene3D" id="3.40.50.80">
    <property type="entry name" value="Nucleotide-binding domain of ferredoxin-NADP reductase (FNR) module"/>
    <property type="match status" value="1"/>
</dbReference>
<accession>A0A4Y3L486</accession>
<organism evidence="2 3">
    <name type="scientific">Cellulomonas cellasea</name>
    <dbReference type="NCBI Taxonomy" id="43670"/>
    <lineage>
        <taxon>Bacteria</taxon>
        <taxon>Bacillati</taxon>
        <taxon>Actinomycetota</taxon>
        <taxon>Actinomycetes</taxon>
        <taxon>Micrococcales</taxon>
        <taxon>Cellulomonadaceae</taxon>
        <taxon>Cellulomonas</taxon>
    </lineage>
</organism>
<dbReference type="EMBL" id="BJLR01000035">
    <property type="protein sequence ID" value="GEA89648.1"/>
    <property type="molecule type" value="Genomic_DNA"/>
</dbReference>